<dbReference type="InterPro" id="IPR012944">
    <property type="entry name" value="SusD_RagB_dom"/>
</dbReference>
<dbReference type="Gene3D" id="1.25.40.10">
    <property type="entry name" value="Tetratricopeptide repeat domain"/>
    <property type="match status" value="1"/>
</dbReference>
<dbReference type="CDD" id="cd08977">
    <property type="entry name" value="SusD"/>
    <property type="match status" value="1"/>
</dbReference>
<dbReference type="EMBL" id="QWDC01000001">
    <property type="protein sequence ID" value="RFZ93991.1"/>
    <property type="molecule type" value="Genomic_DNA"/>
</dbReference>
<sequence>MRIQNLTKYKFGIVSIAATALLSIASCKKLDEKVYGSDTSANFYSNSDQVLSGYVMPYSFMQTMIYSVHFALAEFPTDEAVATVKNGNGYENGTWIRFHQHTWTSREDFIKYEWSNLFQGIGYCNAFIDAIEGKSFNFTLPLSKERMISEAKMMRALYYYWAMDEFGGVPVVEHVGEKSPATTTRAEVFSFIEKEIKANIPNLVEKGDDKWYGHFTKTAAYALLAKLYLNAEVFSGTARWDDCITAANEVINSGKYSLAANWSDPFLIDNEGSTENIFVVPFDQNYAPGFNGAQQQLPGALKDKYGFTDYPWGKIVTQESFFNLYNANDKRINQWLVGPQFYDNGDIVWGWYDQDGQQLVIDPKIDKLNNPTGGYGQGVRNVKYQVIQPGASGPTSSNMNNDLVVLRLADIMMAKAEAIMRKAGGAANGEAVTLVNNVRARSFDSGAAGSVYTTATLTLNELLNERGREFAYEMKRREDMIRFGKFEDASWEKPADANKNKELYPIPFDIVTANPALKQNPGY</sequence>
<dbReference type="Pfam" id="PF07980">
    <property type="entry name" value="SusD_RagB"/>
    <property type="match status" value="1"/>
</dbReference>
<keyword evidence="3" id="KW-0732">Signal</keyword>
<dbReference type="Proteomes" id="UP000264217">
    <property type="component" value="Unassembled WGS sequence"/>
</dbReference>
<feature type="domain" description="SusD-like N-terminal" evidence="7">
    <location>
        <begin position="78"/>
        <end position="229"/>
    </location>
</feature>
<evidence type="ECO:0000313" key="8">
    <source>
        <dbReference type="EMBL" id="RFZ93991.1"/>
    </source>
</evidence>
<feature type="domain" description="RagB/SusD" evidence="6">
    <location>
        <begin position="254"/>
        <end position="523"/>
    </location>
</feature>
<gene>
    <name evidence="8" type="ORF">D0C36_00035</name>
</gene>
<name>A0A372NVU8_9SPHI</name>
<keyword evidence="9" id="KW-1185">Reference proteome</keyword>
<dbReference type="PROSITE" id="PS51257">
    <property type="entry name" value="PROKAR_LIPOPROTEIN"/>
    <property type="match status" value="1"/>
</dbReference>
<comment type="caution">
    <text evidence="8">The sequence shown here is derived from an EMBL/GenBank/DDBJ whole genome shotgun (WGS) entry which is preliminary data.</text>
</comment>
<reference evidence="8 9" key="1">
    <citation type="submission" date="2018-08" db="EMBL/GenBank/DDBJ databases">
        <title>Mucilaginibacter sp. MYSH2.</title>
        <authorList>
            <person name="Seo T."/>
        </authorList>
    </citation>
    <scope>NUCLEOTIDE SEQUENCE [LARGE SCALE GENOMIC DNA]</scope>
    <source>
        <strain evidence="8 9">MYSH2</strain>
    </source>
</reference>
<comment type="similarity">
    <text evidence="2">Belongs to the SusD family.</text>
</comment>
<evidence type="ECO:0000256" key="4">
    <source>
        <dbReference type="ARBA" id="ARBA00023136"/>
    </source>
</evidence>
<protein>
    <submittedName>
        <fullName evidence="8">RagB/SusD family nutrient uptake outer membrane protein</fullName>
    </submittedName>
</protein>
<evidence type="ECO:0000256" key="5">
    <source>
        <dbReference type="ARBA" id="ARBA00023237"/>
    </source>
</evidence>
<organism evidence="8 9">
    <name type="scientific">Mucilaginibacter conchicola</name>
    <dbReference type="NCBI Taxonomy" id="2303333"/>
    <lineage>
        <taxon>Bacteria</taxon>
        <taxon>Pseudomonadati</taxon>
        <taxon>Bacteroidota</taxon>
        <taxon>Sphingobacteriia</taxon>
        <taxon>Sphingobacteriales</taxon>
        <taxon>Sphingobacteriaceae</taxon>
        <taxon>Mucilaginibacter</taxon>
    </lineage>
</organism>
<dbReference type="InterPro" id="IPR033985">
    <property type="entry name" value="SusD-like_N"/>
</dbReference>
<evidence type="ECO:0000313" key="9">
    <source>
        <dbReference type="Proteomes" id="UP000264217"/>
    </source>
</evidence>
<dbReference type="SUPFAM" id="SSF48452">
    <property type="entry name" value="TPR-like"/>
    <property type="match status" value="1"/>
</dbReference>
<evidence type="ECO:0000256" key="1">
    <source>
        <dbReference type="ARBA" id="ARBA00004442"/>
    </source>
</evidence>
<proteinExistence type="inferred from homology"/>
<dbReference type="OrthoDB" id="9783641at2"/>
<keyword evidence="5" id="KW-0998">Cell outer membrane</keyword>
<evidence type="ECO:0000256" key="2">
    <source>
        <dbReference type="ARBA" id="ARBA00006275"/>
    </source>
</evidence>
<evidence type="ECO:0000259" key="7">
    <source>
        <dbReference type="Pfam" id="PF14322"/>
    </source>
</evidence>
<accession>A0A372NVU8</accession>
<keyword evidence="4" id="KW-0472">Membrane</keyword>
<comment type="subcellular location">
    <subcellularLocation>
        <location evidence="1">Cell outer membrane</location>
    </subcellularLocation>
</comment>
<evidence type="ECO:0000259" key="6">
    <source>
        <dbReference type="Pfam" id="PF07980"/>
    </source>
</evidence>
<dbReference type="RefSeq" id="WP_117389557.1">
    <property type="nucleotide sequence ID" value="NZ_QWDC01000001.1"/>
</dbReference>
<dbReference type="AlphaFoldDB" id="A0A372NVU8"/>
<dbReference type="GO" id="GO:0009279">
    <property type="term" value="C:cell outer membrane"/>
    <property type="evidence" value="ECO:0007669"/>
    <property type="project" value="UniProtKB-SubCell"/>
</dbReference>
<dbReference type="Gene3D" id="1.25.40.390">
    <property type="match status" value="1"/>
</dbReference>
<dbReference type="Pfam" id="PF14322">
    <property type="entry name" value="SusD-like_3"/>
    <property type="match status" value="1"/>
</dbReference>
<dbReference type="InterPro" id="IPR011990">
    <property type="entry name" value="TPR-like_helical_dom_sf"/>
</dbReference>
<evidence type="ECO:0000256" key="3">
    <source>
        <dbReference type="ARBA" id="ARBA00022729"/>
    </source>
</evidence>
<dbReference type="Gene3D" id="1.10.3780.10">
    <property type="entry name" value="SusD-like"/>
    <property type="match status" value="1"/>
</dbReference>